<dbReference type="InParanoid" id="A0A177CRK9"/>
<protein>
    <recommendedName>
        <fullName evidence="3">Methyltransferase domain-containing protein</fullName>
    </recommendedName>
</protein>
<reference evidence="1 2" key="1">
    <citation type="submission" date="2016-05" db="EMBL/GenBank/DDBJ databases">
        <title>Comparative analysis of secretome profiles of manganese(II)-oxidizing ascomycete fungi.</title>
        <authorList>
            <consortium name="DOE Joint Genome Institute"/>
            <person name="Zeiner C.A."/>
            <person name="Purvine S.O."/>
            <person name="Zink E.M."/>
            <person name="Wu S."/>
            <person name="Pasa-Tolic L."/>
            <person name="Chaput D.L."/>
            <person name="Haridas S."/>
            <person name="Grigoriev I.V."/>
            <person name="Santelli C.M."/>
            <person name="Hansel C.M."/>
        </authorList>
    </citation>
    <scope>NUCLEOTIDE SEQUENCE [LARGE SCALE GENOMIC DNA]</scope>
    <source>
        <strain evidence="1 2">AP3s5-JAC2a</strain>
    </source>
</reference>
<dbReference type="InterPro" id="IPR029063">
    <property type="entry name" value="SAM-dependent_MTases_sf"/>
</dbReference>
<organism evidence="1 2">
    <name type="scientific">Paraphaeosphaeria sporulosa</name>
    <dbReference type="NCBI Taxonomy" id="1460663"/>
    <lineage>
        <taxon>Eukaryota</taxon>
        <taxon>Fungi</taxon>
        <taxon>Dikarya</taxon>
        <taxon>Ascomycota</taxon>
        <taxon>Pezizomycotina</taxon>
        <taxon>Dothideomycetes</taxon>
        <taxon>Pleosporomycetidae</taxon>
        <taxon>Pleosporales</taxon>
        <taxon>Massarineae</taxon>
        <taxon>Didymosphaeriaceae</taxon>
        <taxon>Paraphaeosphaeria</taxon>
    </lineage>
</organism>
<keyword evidence="2" id="KW-1185">Reference proteome</keyword>
<feature type="non-terminal residue" evidence="1">
    <location>
        <position position="1"/>
    </location>
</feature>
<dbReference type="AlphaFoldDB" id="A0A177CRK9"/>
<dbReference type="Gene3D" id="3.40.50.150">
    <property type="entry name" value="Vaccinia Virus protein VP39"/>
    <property type="match status" value="1"/>
</dbReference>
<dbReference type="Proteomes" id="UP000077069">
    <property type="component" value="Unassembled WGS sequence"/>
</dbReference>
<gene>
    <name evidence="1" type="ORF">CC84DRAFT_1083079</name>
</gene>
<evidence type="ECO:0000313" key="1">
    <source>
        <dbReference type="EMBL" id="OAG09399.1"/>
    </source>
</evidence>
<evidence type="ECO:0008006" key="3">
    <source>
        <dbReference type="Google" id="ProtNLM"/>
    </source>
</evidence>
<dbReference type="STRING" id="1460663.A0A177CRK9"/>
<dbReference type="OrthoDB" id="66144at2759"/>
<evidence type="ECO:0000313" key="2">
    <source>
        <dbReference type="Proteomes" id="UP000077069"/>
    </source>
</evidence>
<name>A0A177CRK9_9PLEO</name>
<dbReference type="SUPFAM" id="SSF53335">
    <property type="entry name" value="S-adenosyl-L-methionine-dependent methyltransferases"/>
    <property type="match status" value="1"/>
</dbReference>
<accession>A0A177CRK9</accession>
<dbReference type="GeneID" id="28757487"/>
<sequence>DNPRFLATCLDLPRQQQRHDGAPEGPTLKAMVGTVGDERVVYLGCGLRWFARWAVENGAQHVDALDVSNKMIDKAKDMP</sequence>
<dbReference type="RefSeq" id="XP_018039764.1">
    <property type="nucleotide sequence ID" value="XM_018174001.1"/>
</dbReference>
<dbReference type="EMBL" id="KV441549">
    <property type="protein sequence ID" value="OAG09399.1"/>
    <property type="molecule type" value="Genomic_DNA"/>
</dbReference>
<proteinExistence type="predicted"/>